<keyword evidence="1" id="KW-0732">Signal</keyword>
<dbReference type="HOGENOM" id="CLU_022987_0_0_5"/>
<keyword evidence="3" id="KW-1185">Reference proteome</keyword>
<accession>C6XMG1</accession>
<evidence type="ECO:0000313" key="2">
    <source>
        <dbReference type="EMBL" id="ACT58104.1"/>
    </source>
</evidence>
<dbReference type="AlphaFoldDB" id="C6XMG1"/>
<dbReference type="RefSeq" id="WP_015826254.1">
    <property type="nucleotide sequence ID" value="NC_012982.1"/>
</dbReference>
<feature type="chain" id="PRO_5002972935" description="TonB-dependent receptor plug" evidence="1">
    <location>
        <begin position="23"/>
        <end position="683"/>
    </location>
</feature>
<feature type="signal peptide" evidence="1">
    <location>
        <begin position="1"/>
        <end position="22"/>
    </location>
</feature>
<dbReference type="EMBL" id="CP001678">
    <property type="protein sequence ID" value="ACT58104.1"/>
    <property type="molecule type" value="Genomic_DNA"/>
</dbReference>
<dbReference type="OrthoDB" id="7622322at2"/>
<sequence length="683" mass="77033">MSSFKYIAGLAALCLTTPHTFAQNTPAQQTSSSVYKLSDFIQFAPRTAKDLISNVPGFNIVEADQKRGLGQAGGNVLINGKRISTKSSSLQDILDQIPASNVIQIIVDDASYFNIPGLSGIIANIETQSTGFKTQWEWNPVFRNHRSASLSAAKMTMTGQKGPFDFNLSLENAASRNNSRGPEELRDNNGVLFERRDEYFHYDEDAPSISTFIGYESPTGNLGSLYINYEKEDWAFTEWSKRTPVNDTAYLHIFTESEQETIAEINADYEFEIAGGRLKLIGLHGIEESPYFNQIHTALNDTDFENGRAYTNTDTETESILRSEYSWSVDGNKDWQISAETAFNTLESNSLEYRQAVDNPKFEALENTATFDEVKEQRAELNITYGSPISSKINLQSSLGGEYSQITQTGTGESERSFFRPKGFLNLSYVPKDDLTFTTRLERQVGQLNFGDFIASRDIAEGNDNATNTDIVPEQSWKLMLEMTKQHGPYGSVTLVVSGEQVEDIVEQIPLDAFSEAPGNLDSAQRFEAEISGTFKFEPLGINGLKLDYQAAAYDSNLKDPLTNNDRRIGGQTMSDVEFDLRYDIPNTDWAIYGNYHRVRSTFDPRLNLNVREYNDIPFTKIILEHKDIFGMQAALGVRNLGNQEESLFKEIYVDRRDGPVKRTEYRTRRYEPYVTFSLRGEF</sequence>
<gene>
    <name evidence="2" type="ordered locus">Hbal_0402</name>
</gene>
<dbReference type="STRING" id="582402.Hbal_0402"/>
<reference evidence="3" key="1">
    <citation type="journal article" date="2011" name="J. Bacteriol.">
        <title>Genome sequences of eight morphologically diverse alphaproteobacteria.</title>
        <authorList>
            <consortium name="US DOE Joint Genome Institute"/>
            <person name="Brown P.J."/>
            <person name="Kysela D.T."/>
            <person name="Buechlein A."/>
            <person name="Hemmerich C."/>
            <person name="Brun Y.V."/>
        </authorList>
    </citation>
    <scope>NUCLEOTIDE SEQUENCE [LARGE SCALE GENOMIC DNA]</scope>
    <source>
        <strain evidence="3">ATCC 49814 / DSM 5838 / IFAM 1418</strain>
    </source>
</reference>
<dbReference type="KEGG" id="hba:Hbal_0402"/>
<dbReference type="eggNOG" id="COG1629">
    <property type="taxonomic scope" value="Bacteria"/>
</dbReference>
<dbReference type="SUPFAM" id="SSF56935">
    <property type="entry name" value="Porins"/>
    <property type="match status" value="1"/>
</dbReference>
<name>C6XMG1_HIRBI</name>
<evidence type="ECO:0000313" key="3">
    <source>
        <dbReference type="Proteomes" id="UP000002745"/>
    </source>
</evidence>
<proteinExistence type="predicted"/>
<organism evidence="2 3">
    <name type="scientific">Hirschia baltica (strain ATCC 49814 / DSM 5838 / IFAM 1418)</name>
    <dbReference type="NCBI Taxonomy" id="582402"/>
    <lineage>
        <taxon>Bacteria</taxon>
        <taxon>Pseudomonadati</taxon>
        <taxon>Pseudomonadota</taxon>
        <taxon>Alphaproteobacteria</taxon>
        <taxon>Hyphomonadales</taxon>
        <taxon>Hyphomonadaceae</taxon>
        <taxon>Hirschia</taxon>
    </lineage>
</organism>
<protein>
    <recommendedName>
        <fullName evidence="4">TonB-dependent receptor plug</fullName>
    </recommendedName>
</protein>
<evidence type="ECO:0008006" key="4">
    <source>
        <dbReference type="Google" id="ProtNLM"/>
    </source>
</evidence>
<dbReference type="Proteomes" id="UP000002745">
    <property type="component" value="Chromosome"/>
</dbReference>
<evidence type="ECO:0000256" key="1">
    <source>
        <dbReference type="SAM" id="SignalP"/>
    </source>
</evidence>